<gene>
    <name evidence="8" type="ORF">F8C67_00830</name>
</gene>
<dbReference type="EC" id="2.7.13.3" evidence="2"/>
<comment type="catalytic activity">
    <reaction evidence="1">
        <text>ATP + protein L-histidine = ADP + protein N-phospho-L-histidine.</text>
        <dbReference type="EC" id="2.7.13.3"/>
    </reaction>
</comment>
<keyword evidence="9" id="KW-1185">Reference proteome</keyword>
<comment type="caution">
    <text evidence="8">The sequence shown here is derived from an EMBL/GenBank/DDBJ whole genome shotgun (WGS) entry which is preliminary data.</text>
</comment>
<keyword evidence="5 8" id="KW-0418">Kinase</keyword>
<dbReference type="PANTHER" id="PTHR43547">
    <property type="entry name" value="TWO-COMPONENT HISTIDINE KINASE"/>
    <property type="match status" value="1"/>
</dbReference>
<feature type="domain" description="Histidine kinase" evidence="7">
    <location>
        <begin position="316"/>
        <end position="533"/>
    </location>
</feature>
<evidence type="ECO:0000313" key="8">
    <source>
        <dbReference type="EMBL" id="KAB2814307.1"/>
    </source>
</evidence>
<dbReference type="EMBL" id="WBVO01000001">
    <property type="protein sequence ID" value="KAB2814307.1"/>
    <property type="molecule type" value="Genomic_DNA"/>
</dbReference>
<dbReference type="Pfam" id="PF02518">
    <property type="entry name" value="HATPase_c"/>
    <property type="match status" value="1"/>
</dbReference>
<dbReference type="InterPro" id="IPR005467">
    <property type="entry name" value="His_kinase_dom"/>
</dbReference>
<dbReference type="CDD" id="cd00075">
    <property type="entry name" value="HATPase"/>
    <property type="match status" value="1"/>
</dbReference>
<evidence type="ECO:0000256" key="1">
    <source>
        <dbReference type="ARBA" id="ARBA00000085"/>
    </source>
</evidence>
<dbReference type="InterPro" id="IPR036890">
    <property type="entry name" value="HATPase_C_sf"/>
</dbReference>
<proteinExistence type="predicted"/>
<dbReference type="Pfam" id="PF00512">
    <property type="entry name" value="HisKA"/>
    <property type="match status" value="1"/>
</dbReference>
<dbReference type="PRINTS" id="PR00344">
    <property type="entry name" value="BCTRLSENSOR"/>
</dbReference>
<keyword evidence="6" id="KW-0472">Membrane</keyword>
<dbReference type="Gene3D" id="3.30.565.10">
    <property type="entry name" value="Histidine kinase-like ATPase, C-terminal domain"/>
    <property type="match status" value="1"/>
</dbReference>
<keyword evidence="6" id="KW-0812">Transmembrane</keyword>
<dbReference type="OrthoDB" id="1933776at2"/>
<sequence length="533" mass="60162">MTSGNSRLLISLISVALLGSIAVQVYLFTNAVEVRKARFRSDVMEAMRNAGEQIEGVDAMRLLDDETEFKPWLQEQIPSIFEIDSTEPPAPPSPPISAVASDRVSYVGEAELERERIDSTGFYTFSFQADTTYYAPGGPFRVEVSQEGSGQRTRDGRIRLFLGQMQRIEEKVLTMDTVLQTFVRSSVRDWVPIDTRFENEDIDSIIAAELKHKGVEIDYQYAISEGDFLTSLKSDGFDSDSAAFKVPIFRNDLWGSPRYLLLQVPDTTGYILQSLWMMLLLSTLFTIGVVATFWATIKQMLKQKKINRIKNDFINNMTHEFKTPLATINLAIDALNSPKVKDDSAKLNHYANIIRKENARMHKQVEQVLRMSLLDKDEIELKREKVEVSDWVDDAYAHMALTIEGREGEMKMNVEPGLFVDVDRHHMSNVLINILDNAIKYSMERPVISIQAIGRNGHLELSVSDRGIGMNKEVREHIFDRFYRAESGNVHTVKGHGLGLAYAKEIVSKHGGDIRVKSTPGQGSTFIITLALS</sequence>
<keyword evidence="4" id="KW-0808">Transferase</keyword>
<dbReference type="InterPro" id="IPR003661">
    <property type="entry name" value="HisK_dim/P_dom"/>
</dbReference>
<dbReference type="Proteomes" id="UP000468650">
    <property type="component" value="Unassembled WGS sequence"/>
</dbReference>
<organism evidence="8 9">
    <name type="scientific">Phaeocystidibacter luteus</name>
    <dbReference type="NCBI Taxonomy" id="911197"/>
    <lineage>
        <taxon>Bacteria</taxon>
        <taxon>Pseudomonadati</taxon>
        <taxon>Bacteroidota</taxon>
        <taxon>Flavobacteriia</taxon>
        <taxon>Flavobacteriales</taxon>
        <taxon>Phaeocystidibacteraceae</taxon>
        <taxon>Phaeocystidibacter</taxon>
    </lineage>
</organism>
<dbReference type="SMART" id="SM00388">
    <property type="entry name" value="HisKA"/>
    <property type="match status" value="1"/>
</dbReference>
<dbReference type="InterPro" id="IPR036097">
    <property type="entry name" value="HisK_dim/P_sf"/>
</dbReference>
<evidence type="ECO:0000259" key="7">
    <source>
        <dbReference type="PROSITE" id="PS50109"/>
    </source>
</evidence>
<name>A0A6N6RL14_9FLAO</name>
<evidence type="ECO:0000256" key="5">
    <source>
        <dbReference type="ARBA" id="ARBA00022777"/>
    </source>
</evidence>
<evidence type="ECO:0000256" key="6">
    <source>
        <dbReference type="SAM" id="Phobius"/>
    </source>
</evidence>
<dbReference type="InterPro" id="IPR003594">
    <property type="entry name" value="HATPase_dom"/>
</dbReference>
<keyword evidence="3" id="KW-0597">Phosphoprotein</keyword>
<dbReference type="SUPFAM" id="SSF47384">
    <property type="entry name" value="Homodimeric domain of signal transducing histidine kinase"/>
    <property type="match status" value="1"/>
</dbReference>
<feature type="transmembrane region" description="Helical" evidence="6">
    <location>
        <begin position="275"/>
        <end position="297"/>
    </location>
</feature>
<dbReference type="GO" id="GO:0000155">
    <property type="term" value="F:phosphorelay sensor kinase activity"/>
    <property type="evidence" value="ECO:0007669"/>
    <property type="project" value="InterPro"/>
</dbReference>
<evidence type="ECO:0000256" key="4">
    <source>
        <dbReference type="ARBA" id="ARBA00022679"/>
    </source>
</evidence>
<dbReference type="AlphaFoldDB" id="A0A6N6RL14"/>
<dbReference type="SMART" id="SM00387">
    <property type="entry name" value="HATPase_c"/>
    <property type="match status" value="1"/>
</dbReference>
<dbReference type="PROSITE" id="PS50109">
    <property type="entry name" value="HIS_KIN"/>
    <property type="match status" value="1"/>
</dbReference>
<accession>A0A6N6RL14</accession>
<evidence type="ECO:0000256" key="2">
    <source>
        <dbReference type="ARBA" id="ARBA00012438"/>
    </source>
</evidence>
<dbReference type="SUPFAM" id="SSF55874">
    <property type="entry name" value="ATPase domain of HSP90 chaperone/DNA topoisomerase II/histidine kinase"/>
    <property type="match status" value="1"/>
</dbReference>
<dbReference type="Gene3D" id="1.10.287.130">
    <property type="match status" value="1"/>
</dbReference>
<evidence type="ECO:0000256" key="3">
    <source>
        <dbReference type="ARBA" id="ARBA00022553"/>
    </source>
</evidence>
<dbReference type="CDD" id="cd00082">
    <property type="entry name" value="HisKA"/>
    <property type="match status" value="1"/>
</dbReference>
<evidence type="ECO:0000313" key="9">
    <source>
        <dbReference type="Proteomes" id="UP000468650"/>
    </source>
</evidence>
<reference evidence="8 9" key="1">
    <citation type="submission" date="2019-09" db="EMBL/GenBank/DDBJ databases">
        <title>Genomes of family Cryomorphaceae.</title>
        <authorList>
            <person name="Bowman J.P."/>
        </authorList>
    </citation>
    <scope>NUCLEOTIDE SEQUENCE [LARGE SCALE GENOMIC DNA]</scope>
    <source>
        <strain evidence="8 9">LMG 25704</strain>
    </source>
</reference>
<dbReference type="PANTHER" id="PTHR43547:SF2">
    <property type="entry name" value="HYBRID SIGNAL TRANSDUCTION HISTIDINE KINASE C"/>
    <property type="match status" value="1"/>
</dbReference>
<protein>
    <recommendedName>
        <fullName evidence="2">histidine kinase</fullName>
        <ecNumber evidence="2">2.7.13.3</ecNumber>
    </recommendedName>
</protein>
<dbReference type="FunFam" id="3.30.565.10:FF:000006">
    <property type="entry name" value="Sensor histidine kinase WalK"/>
    <property type="match status" value="1"/>
</dbReference>
<dbReference type="InterPro" id="IPR004358">
    <property type="entry name" value="Sig_transdc_His_kin-like_C"/>
</dbReference>
<dbReference type="RefSeq" id="WP_151665888.1">
    <property type="nucleotide sequence ID" value="NZ_WBVO01000001.1"/>
</dbReference>
<keyword evidence="6" id="KW-1133">Transmembrane helix</keyword>